<dbReference type="AlphaFoldDB" id="A0A453PDH8"/>
<dbReference type="Gramene" id="AET6Gv20696800.1">
    <property type="protein sequence ID" value="AET6Gv20696800.1"/>
    <property type="gene ID" value="AET6Gv20696800"/>
</dbReference>
<keyword evidence="3" id="KW-1185">Reference proteome</keyword>
<reference evidence="2" key="5">
    <citation type="journal article" date="2021" name="G3 (Bethesda)">
        <title>Aegilops tauschii genome assembly Aet v5.0 features greater sequence contiguity and improved annotation.</title>
        <authorList>
            <person name="Wang L."/>
            <person name="Zhu T."/>
            <person name="Rodriguez J.C."/>
            <person name="Deal K.R."/>
            <person name="Dubcovsky J."/>
            <person name="McGuire P.E."/>
            <person name="Lux T."/>
            <person name="Spannagl M."/>
            <person name="Mayer K.F.X."/>
            <person name="Baldrich P."/>
            <person name="Meyers B.C."/>
            <person name="Huo N."/>
            <person name="Gu Y.Q."/>
            <person name="Zhou H."/>
            <person name="Devos K.M."/>
            <person name="Bennetzen J.L."/>
            <person name="Unver T."/>
            <person name="Budak H."/>
            <person name="Gulick P.J."/>
            <person name="Galiba G."/>
            <person name="Kalapos B."/>
            <person name="Nelson D.R."/>
            <person name="Li P."/>
            <person name="You F.M."/>
            <person name="Luo M.C."/>
            <person name="Dvorak J."/>
        </authorList>
    </citation>
    <scope>NUCLEOTIDE SEQUENCE [LARGE SCALE GENOMIC DNA]</scope>
    <source>
        <strain evidence="2">cv. AL8/78</strain>
    </source>
</reference>
<proteinExistence type="predicted"/>
<keyword evidence="1" id="KW-0812">Transmembrane</keyword>
<accession>A0A453PDH8</accession>
<name>A0A453PDH8_AEGTS</name>
<feature type="transmembrane region" description="Helical" evidence="1">
    <location>
        <begin position="154"/>
        <end position="174"/>
    </location>
</feature>
<evidence type="ECO:0000313" key="2">
    <source>
        <dbReference type="EnsemblPlants" id="AET6Gv20696800.1"/>
    </source>
</evidence>
<reference evidence="3" key="1">
    <citation type="journal article" date="2014" name="Science">
        <title>Ancient hybridizations among the ancestral genomes of bread wheat.</title>
        <authorList>
            <consortium name="International Wheat Genome Sequencing Consortium,"/>
            <person name="Marcussen T."/>
            <person name="Sandve S.R."/>
            <person name="Heier L."/>
            <person name="Spannagl M."/>
            <person name="Pfeifer M."/>
            <person name="Jakobsen K.S."/>
            <person name="Wulff B.B."/>
            <person name="Steuernagel B."/>
            <person name="Mayer K.F."/>
            <person name="Olsen O.A."/>
        </authorList>
    </citation>
    <scope>NUCLEOTIDE SEQUENCE [LARGE SCALE GENOMIC DNA]</scope>
    <source>
        <strain evidence="3">cv. AL8/78</strain>
    </source>
</reference>
<reference evidence="3" key="2">
    <citation type="journal article" date="2017" name="Nat. Plants">
        <title>The Aegilops tauschii genome reveals multiple impacts of transposons.</title>
        <authorList>
            <person name="Zhao G."/>
            <person name="Zou C."/>
            <person name="Li K."/>
            <person name="Wang K."/>
            <person name="Li T."/>
            <person name="Gao L."/>
            <person name="Zhang X."/>
            <person name="Wang H."/>
            <person name="Yang Z."/>
            <person name="Liu X."/>
            <person name="Jiang W."/>
            <person name="Mao L."/>
            <person name="Kong X."/>
            <person name="Jiao Y."/>
            <person name="Jia J."/>
        </authorList>
    </citation>
    <scope>NUCLEOTIDE SEQUENCE [LARGE SCALE GENOMIC DNA]</scope>
    <source>
        <strain evidence="3">cv. AL8/78</strain>
    </source>
</reference>
<evidence type="ECO:0000313" key="3">
    <source>
        <dbReference type="Proteomes" id="UP000015105"/>
    </source>
</evidence>
<dbReference type="EnsemblPlants" id="AET6Gv20696800.1">
    <property type="protein sequence ID" value="AET6Gv20696800.1"/>
    <property type="gene ID" value="AET6Gv20696800"/>
</dbReference>
<dbReference type="PANTHER" id="PTHR33429:SF23">
    <property type="entry name" value="OS02G0709350 PROTEIN"/>
    <property type="match status" value="1"/>
</dbReference>
<protein>
    <submittedName>
        <fullName evidence="2">Uncharacterized protein</fullName>
    </submittedName>
</protein>
<sequence>MPLTTRSIHAKASLAHVPPAPTHPSSPALLHLHETTILWSFDTSPRCKAGDALADLLSRYRLTCLGSSYVRAHHGHTPHELTKLRSAPALHCSIVRWTHLDATGMADTSTFAAPPPPWMPSPAMFFTPPALPGYYQGSAAGAVPGEPREGGGSIGTFFGVLAAVLVLTAVSCVFGRVCRAQAEGADEVYDCARLSRRWRWWSAPPWIVRRGAKPPPVEEVPAALPLPEP</sequence>
<keyword evidence="1" id="KW-0472">Membrane</keyword>
<evidence type="ECO:0000256" key="1">
    <source>
        <dbReference type="SAM" id="Phobius"/>
    </source>
</evidence>
<reference evidence="2" key="4">
    <citation type="submission" date="2019-03" db="UniProtKB">
        <authorList>
            <consortium name="EnsemblPlants"/>
        </authorList>
    </citation>
    <scope>IDENTIFICATION</scope>
</reference>
<keyword evidence="1" id="KW-1133">Transmembrane helix</keyword>
<dbReference type="Proteomes" id="UP000015105">
    <property type="component" value="Chromosome 6D"/>
</dbReference>
<reference evidence="2" key="3">
    <citation type="journal article" date="2017" name="Nature">
        <title>Genome sequence of the progenitor of the wheat D genome Aegilops tauschii.</title>
        <authorList>
            <person name="Luo M.C."/>
            <person name="Gu Y.Q."/>
            <person name="Puiu D."/>
            <person name="Wang H."/>
            <person name="Twardziok S.O."/>
            <person name="Deal K.R."/>
            <person name="Huo N."/>
            <person name="Zhu T."/>
            <person name="Wang L."/>
            <person name="Wang Y."/>
            <person name="McGuire P.E."/>
            <person name="Liu S."/>
            <person name="Long H."/>
            <person name="Ramasamy R.K."/>
            <person name="Rodriguez J.C."/>
            <person name="Van S.L."/>
            <person name="Yuan L."/>
            <person name="Wang Z."/>
            <person name="Xia Z."/>
            <person name="Xiao L."/>
            <person name="Anderson O.D."/>
            <person name="Ouyang S."/>
            <person name="Liang Y."/>
            <person name="Zimin A.V."/>
            <person name="Pertea G."/>
            <person name="Qi P."/>
            <person name="Bennetzen J.L."/>
            <person name="Dai X."/>
            <person name="Dawson M.W."/>
            <person name="Muller H.G."/>
            <person name="Kugler K."/>
            <person name="Rivarola-Duarte L."/>
            <person name="Spannagl M."/>
            <person name="Mayer K.F.X."/>
            <person name="Lu F.H."/>
            <person name="Bevan M.W."/>
            <person name="Leroy P."/>
            <person name="Li P."/>
            <person name="You F.M."/>
            <person name="Sun Q."/>
            <person name="Liu Z."/>
            <person name="Lyons E."/>
            <person name="Wicker T."/>
            <person name="Salzberg S.L."/>
            <person name="Devos K.M."/>
            <person name="Dvorak J."/>
        </authorList>
    </citation>
    <scope>NUCLEOTIDE SEQUENCE [LARGE SCALE GENOMIC DNA]</scope>
    <source>
        <strain evidence="2">cv. AL8/78</strain>
    </source>
</reference>
<dbReference type="PANTHER" id="PTHR33429">
    <property type="entry name" value="OS02G0708000 PROTEIN-RELATED"/>
    <property type="match status" value="1"/>
</dbReference>
<organism evidence="2 3">
    <name type="scientific">Aegilops tauschii subsp. strangulata</name>
    <name type="common">Goatgrass</name>
    <dbReference type="NCBI Taxonomy" id="200361"/>
    <lineage>
        <taxon>Eukaryota</taxon>
        <taxon>Viridiplantae</taxon>
        <taxon>Streptophyta</taxon>
        <taxon>Embryophyta</taxon>
        <taxon>Tracheophyta</taxon>
        <taxon>Spermatophyta</taxon>
        <taxon>Magnoliopsida</taxon>
        <taxon>Liliopsida</taxon>
        <taxon>Poales</taxon>
        <taxon>Poaceae</taxon>
        <taxon>BOP clade</taxon>
        <taxon>Pooideae</taxon>
        <taxon>Triticodae</taxon>
        <taxon>Triticeae</taxon>
        <taxon>Triticinae</taxon>
        <taxon>Aegilops</taxon>
    </lineage>
</organism>